<evidence type="ECO:0000313" key="2">
    <source>
        <dbReference type="EMBL" id="GAA1181984.1"/>
    </source>
</evidence>
<feature type="region of interest" description="Disordered" evidence="1">
    <location>
        <begin position="1"/>
        <end position="40"/>
    </location>
</feature>
<accession>A0ABN1V108</accession>
<evidence type="ECO:0000313" key="3">
    <source>
        <dbReference type="Proteomes" id="UP001501371"/>
    </source>
</evidence>
<evidence type="ECO:0000256" key="1">
    <source>
        <dbReference type="SAM" id="MobiDB-lite"/>
    </source>
</evidence>
<gene>
    <name evidence="2" type="ORF">GCM10009654_44000</name>
</gene>
<dbReference type="Proteomes" id="UP001501371">
    <property type="component" value="Unassembled WGS sequence"/>
</dbReference>
<keyword evidence="3" id="KW-1185">Reference proteome</keyword>
<proteinExistence type="predicted"/>
<name>A0ABN1V108_9ACTN</name>
<protein>
    <submittedName>
        <fullName evidence="2">Uncharacterized protein</fullName>
    </submittedName>
</protein>
<comment type="caution">
    <text evidence="2">The sequence shown here is derived from an EMBL/GenBank/DDBJ whole genome shotgun (WGS) entry which is preliminary data.</text>
</comment>
<reference evidence="2 3" key="1">
    <citation type="journal article" date="2019" name="Int. J. Syst. Evol. Microbiol.">
        <title>The Global Catalogue of Microorganisms (GCM) 10K type strain sequencing project: providing services to taxonomists for standard genome sequencing and annotation.</title>
        <authorList>
            <consortium name="The Broad Institute Genomics Platform"/>
            <consortium name="The Broad Institute Genome Sequencing Center for Infectious Disease"/>
            <person name="Wu L."/>
            <person name="Ma J."/>
        </authorList>
    </citation>
    <scope>NUCLEOTIDE SEQUENCE [LARGE SCALE GENOMIC DNA]</scope>
    <source>
        <strain evidence="2 3">JCM 12696</strain>
    </source>
</reference>
<dbReference type="EMBL" id="BAAAKV010000041">
    <property type="protein sequence ID" value="GAA1181984.1"/>
    <property type="molecule type" value="Genomic_DNA"/>
</dbReference>
<feature type="region of interest" description="Disordered" evidence="1">
    <location>
        <begin position="55"/>
        <end position="83"/>
    </location>
</feature>
<sequence>MGWRRAAPPSPEPEGGTAAPPDCPDERAVRAAPASDTYEGCRSRAVATYGPCRRRAHARTGRAGRMSADTRTGPCLSYGPPARTTRVGRTACGHAYEPCRSYGPHNPYDRHGPYVRP</sequence>
<organism evidence="2 3">
    <name type="scientific">Streptomyces hebeiensis</name>
    <dbReference type="NCBI Taxonomy" id="229486"/>
    <lineage>
        <taxon>Bacteria</taxon>
        <taxon>Bacillati</taxon>
        <taxon>Actinomycetota</taxon>
        <taxon>Actinomycetes</taxon>
        <taxon>Kitasatosporales</taxon>
        <taxon>Streptomycetaceae</taxon>
        <taxon>Streptomyces</taxon>
    </lineage>
</organism>